<organism evidence="3 4">
    <name type="scientific">Sphingomonas rubra</name>
    <dbReference type="NCBI Taxonomy" id="634430"/>
    <lineage>
        <taxon>Bacteria</taxon>
        <taxon>Pseudomonadati</taxon>
        <taxon>Pseudomonadota</taxon>
        <taxon>Alphaproteobacteria</taxon>
        <taxon>Sphingomonadales</taxon>
        <taxon>Sphingomonadaceae</taxon>
        <taxon>Sphingomonas</taxon>
    </lineage>
</organism>
<dbReference type="Pfam" id="PF04235">
    <property type="entry name" value="DUF418"/>
    <property type="match status" value="1"/>
</dbReference>
<feature type="transmembrane region" description="Helical" evidence="1">
    <location>
        <begin position="12"/>
        <end position="30"/>
    </location>
</feature>
<dbReference type="InterPro" id="IPR052529">
    <property type="entry name" value="Bact_Transport_Assoc"/>
</dbReference>
<evidence type="ECO:0000313" key="3">
    <source>
        <dbReference type="EMBL" id="SFP50522.1"/>
    </source>
</evidence>
<feature type="transmembrane region" description="Helical" evidence="1">
    <location>
        <begin position="348"/>
        <end position="368"/>
    </location>
</feature>
<protein>
    <recommendedName>
        <fullName evidence="2">DUF418 domain-containing protein</fullName>
    </recommendedName>
</protein>
<dbReference type="InterPro" id="IPR007349">
    <property type="entry name" value="DUF418"/>
</dbReference>
<feature type="transmembrane region" description="Helical" evidence="1">
    <location>
        <begin position="132"/>
        <end position="158"/>
    </location>
</feature>
<keyword evidence="1" id="KW-1133">Transmembrane helix</keyword>
<feature type="transmembrane region" description="Helical" evidence="1">
    <location>
        <begin position="324"/>
        <end position="342"/>
    </location>
</feature>
<reference evidence="3 4" key="1">
    <citation type="submission" date="2016-10" db="EMBL/GenBank/DDBJ databases">
        <authorList>
            <person name="de Groot N.N."/>
        </authorList>
    </citation>
    <scope>NUCLEOTIDE SEQUENCE [LARGE SCALE GENOMIC DNA]</scope>
    <source>
        <strain evidence="3 4">CGMCC 1.9113</strain>
    </source>
</reference>
<gene>
    <name evidence="3" type="ORF">SAMN04488241_102336</name>
</gene>
<dbReference type="STRING" id="634430.SAMN04488241_102336"/>
<keyword evidence="4" id="KW-1185">Reference proteome</keyword>
<name>A0A1I5QWB8_9SPHN</name>
<dbReference type="EMBL" id="FOXP01000002">
    <property type="protein sequence ID" value="SFP50522.1"/>
    <property type="molecule type" value="Genomic_DNA"/>
</dbReference>
<feature type="transmembrane region" description="Helical" evidence="1">
    <location>
        <begin position="95"/>
        <end position="120"/>
    </location>
</feature>
<feature type="domain" description="DUF418" evidence="2">
    <location>
        <begin position="234"/>
        <end position="391"/>
    </location>
</feature>
<dbReference type="RefSeq" id="WP_093331563.1">
    <property type="nucleotide sequence ID" value="NZ_FOXP01000002.1"/>
</dbReference>
<feature type="transmembrane region" description="Helical" evidence="1">
    <location>
        <begin position="293"/>
        <end position="312"/>
    </location>
</feature>
<dbReference type="Proteomes" id="UP000199586">
    <property type="component" value="Unassembled WGS sequence"/>
</dbReference>
<dbReference type="PANTHER" id="PTHR30590">
    <property type="entry name" value="INNER MEMBRANE PROTEIN"/>
    <property type="match status" value="1"/>
</dbReference>
<feature type="transmembrane region" description="Helical" evidence="1">
    <location>
        <begin position="251"/>
        <end position="273"/>
    </location>
</feature>
<evidence type="ECO:0000313" key="4">
    <source>
        <dbReference type="Proteomes" id="UP000199586"/>
    </source>
</evidence>
<keyword evidence="1" id="KW-0812">Transmembrane</keyword>
<dbReference type="PANTHER" id="PTHR30590:SF2">
    <property type="entry name" value="INNER MEMBRANE PROTEIN"/>
    <property type="match status" value="1"/>
</dbReference>
<sequence>MSGTRIASLDFLRGVAVMGILVANLPAFALPRAAYFSPLAWGGTAPADIAVWFATFVLVEGKLRGLFSFLFGASLLLVIDRACDDAAGVHFRRMAVLFAIGCAHLYLVWWGDILAHYALVGALAYMARRLSVRWLVALGLGVLAWTWIGDVVGTAILWRSAARATPAMVATWDAFAASFGVPPRPALLAEIAATRGDWADALAWRWRHATGPLVSLTVVGPETMSAVLLGMAGYRSGFLTGTWPRARYRRWAVACLAPSLIGYAILGLATLAHGFDQRWVFLGSVGASPPLRTLGFVGYAALLVPLAGDGWWTARVAAAGRAAFTNYLATSVLMTAIFYGWGLGQFAAWPRATLTALVPIAWAGMLLWSKPWLDRRRYGPLEWLWRSLARGRPQPMRYADRSRPPAGA</sequence>
<dbReference type="OrthoDB" id="9807744at2"/>
<evidence type="ECO:0000259" key="2">
    <source>
        <dbReference type="Pfam" id="PF04235"/>
    </source>
</evidence>
<keyword evidence="1" id="KW-0472">Membrane</keyword>
<accession>A0A1I5QWB8</accession>
<dbReference type="AlphaFoldDB" id="A0A1I5QWB8"/>
<proteinExistence type="predicted"/>
<evidence type="ECO:0000256" key="1">
    <source>
        <dbReference type="SAM" id="Phobius"/>
    </source>
</evidence>